<name>A0A7J5U1Y1_9BACT</name>
<evidence type="ECO:0008006" key="3">
    <source>
        <dbReference type="Google" id="ProtNLM"/>
    </source>
</evidence>
<gene>
    <name evidence="1" type="ORF">F5984_06170</name>
</gene>
<dbReference type="RefSeq" id="WP_152123401.1">
    <property type="nucleotide sequence ID" value="NZ_WELI01000002.1"/>
</dbReference>
<reference evidence="1 2" key="1">
    <citation type="submission" date="2019-10" db="EMBL/GenBank/DDBJ databases">
        <title>Rudanella paleaurantiibacter sp. nov., isolated from sludge.</title>
        <authorList>
            <person name="Xu S.Q."/>
        </authorList>
    </citation>
    <scope>NUCLEOTIDE SEQUENCE [LARGE SCALE GENOMIC DNA]</scope>
    <source>
        <strain evidence="1 2">HX-22-17</strain>
    </source>
</reference>
<accession>A0A7J5U1Y1</accession>
<dbReference type="EMBL" id="WELI01000002">
    <property type="protein sequence ID" value="KAB7731809.1"/>
    <property type="molecule type" value="Genomic_DNA"/>
</dbReference>
<comment type="caution">
    <text evidence="1">The sequence shown here is derived from an EMBL/GenBank/DDBJ whole genome shotgun (WGS) entry which is preliminary data.</text>
</comment>
<organism evidence="1 2">
    <name type="scientific">Rudanella paleaurantiibacter</name>
    <dbReference type="NCBI Taxonomy" id="2614655"/>
    <lineage>
        <taxon>Bacteria</taxon>
        <taxon>Pseudomonadati</taxon>
        <taxon>Bacteroidota</taxon>
        <taxon>Cytophagia</taxon>
        <taxon>Cytophagales</taxon>
        <taxon>Cytophagaceae</taxon>
        <taxon>Rudanella</taxon>
    </lineage>
</organism>
<proteinExistence type="predicted"/>
<protein>
    <recommendedName>
        <fullName evidence="3">Lipocalin-like domain-containing protein</fullName>
    </recommendedName>
</protein>
<dbReference type="AlphaFoldDB" id="A0A7J5U1Y1"/>
<keyword evidence="2" id="KW-1185">Reference proteome</keyword>
<evidence type="ECO:0000313" key="2">
    <source>
        <dbReference type="Proteomes" id="UP000488299"/>
    </source>
</evidence>
<evidence type="ECO:0000313" key="1">
    <source>
        <dbReference type="EMBL" id="KAB7731809.1"/>
    </source>
</evidence>
<dbReference type="Proteomes" id="UP000488299">
    <property type="component" value="Unassembled WGS sequence"/>
</dbReference>
<sequence>MKKLILIALLFGAWGCKSNDPDPLIVGNWLWKESRGGFAGHSVKPNPADRFVLRFNRQGTFESFRNDTLTMSGSYIIEKSANTYNGQETSTIRVLDRTVKPSVSGRGIGPYFIGFTNDILVLDSKNLTLTDNIMDGYESRFERVK</sequence>